<keyword evidence="3" id="KW-1185">Reference proteome</keyword>
<name>A0AAD5MAB5_PYTIN</name>
<dbReference type="Proteomes" id="UP001209570">
    <property type="component" value="Unassembled WGS sequence"/>
</dbReference>
<keyword evidence="1" id="KW-0472">Membrane</keyword>
<gene>
    <name evidence="2" type="ORF">P43SY_002678</name>
</gene>
<sequence length="187" mass="20100">MTKKRRAIPRTSADAAVGADATASYASPLVSSSPLPLAHEDASAFGVAATVADGPCDPVESASDLMTDKSKRRQASTLRSLADHYDALGYECRHLAQRLDLLLWVLDSVAVILTGGIILELSLATELLIWMGVQSLLVALQLIATAAIVYSWELLSVMMGFSALLLWQAKTLYSMISKTIPVPRSQR</sequence>
<feature type="transmembrane region" description="Helical" evidence="1">
    <location>
        <begin position="101"/>
        <end position="119"/>
    </location>
</feature>
<proteinExistence type="predicted"/>
<keyword evidence="1" id="KW-1133">Transmembrane helix</keyword>
<accession>A0AAD5MAB5</accession>
<dbReference type="AlphaFoldDB" id="A0AAD5MAB5"/>
<evidence type="ECO:0000256" key="1">
    <source>
        <dbReference type="SAM" id="Phobius"/>
    </source>
</evidence>
<evidence type="ECO:0000313" key="3">
    <source>
        <dbReference type="Proteomes" id="UP001209570"/>
    </source>
</evidence>
<keyword evidence="1" id="KW-0812">Transmembrane</keyword>
<feature type="transmembrane region" description="Helical" evidence="1">
    <location>
        <begin position="139"/>
        <end position="167"/>
    </location>
</feature>
<evidence type="ECO:0000313" key="2">
    <source>
        <dbReference type="EMBL" id="KAJ0410346.1"/>
    </source>
</evidence>
<reference evidence="2" key="1">
    <citation type="submission" date="2021-12" db="EMBL/GenBank/DDBJ databases">
        <title>Prjna785345.</title>
        <authorList>
            <person name="Rujirawat T."/>
            <person name="Krajaejun T."/>
        </authorList>
    </citation>
    <scope>NUCLEOTIDE SEQUENCE</scope>
    <source>
        <strain evidence="2">Pi057C3</strain>
    </source>
</reference>
<comment type="caution">
    <text evidence="2">The sequence shown here is derived from an EMBL/GenBank/DDBJ whole genome shotgun (WGS) entry which is preliminary data.</text>
</comment>
<evidence type="ECO:0008006" key="4">
    <source>
        <dbReference type="Google" id="ProtNLM"/>
    </source>
</evidence>
<organism evidence="2 3">
    <name type="scientific">Pythium insidiosum</name>
    <name type="common">Pythiosis disease agent</name>
    <dbReference type="NCBI Taxonomy" id="114742"/>
    <lineage>
        <taxon>Eukaryota</taxon>
        <taxon>Sar</taxon>
        <taxon>Stramenopiles</taxon>
        <taxon>Oomycota</taxon>
        <taxon>Peronosporomycetes</taxon>
        <taxon>Pythiales</taxon>
        <taxon>Pythiaceae</taxon>
        <taxon>Pythium</taxon>
    </lineage>
</organism>
<dbReference type="EMBL" id="JAKCXM010000001">
    <property type="protein sequence ID" value="KAJ0410346.1"/>
    <property type="molecule type" value="Genomic_DNA"/>
</dbReference>
<protein>
    <recommendedName>
        <fullName evidence="4">Transmembrane protein</fullName>
    </recommendedName>
</protein>